<sequence length="97" mass="11088">MPEINIGTEIENSNSWIYDVAVKDSDSTFQYKVTLNFADYELWCGGTIPPSKVVHKAFLFLLQNEPASAIMSKFDCAVIRRYFPQVDKELPKIKIDP</sequence>
<dbReference type="AlphaFoldDB" id="A0A517YQU2"/>
<gene>
    <name evidence="1" type="ORF">KS4_06360</name>
</gene>
<evidence type="ECO:0000313" key="2">
    <source>
        <dbReference type="Proteomes" id="UP000317369"/>
    </source>
</evidence>
<proteinExistence type="predicted"/>
<accession>A0A517YQU2</accession>
<evidence type="ECO:0000313" key="1">
    <source>
        <dbReference type="EMBL" id="QDU32602.1"/>
    </source>
</evidence>
<dbReference type="Proteomes" id="UP000317369">
    <property type="component" value="Chromosome"/>
</dbReference>
<dbReference type="RefSeq" id="WP_145074438.1">
    <property type="nucleotide sequence ID" value="NZ_CP036425.1"/>
</dbReference>
<dbReference type="OrthoDB" id="9807072at2"/>
<name>A0A517YQU2_9BACT</name>
<dbReference type="KEGG" id="pcor:KS4_06360"/>
<reference evidence="1 2" key="1">
    <citation type="submission" date="2019-02" db="EMBL/GenBank/DDBJ databases">
        <title>Deep-cultivation of Planctomycetes and their phenomic and genomic characterization uncovers novel biology.</title>
        <authorList>
            <person name="Wiegand S."/>
            <person name="Jogler M."/>
            <person name="Boedeker C."/>
            <person name="Pinto D."/>
            <person name="Vollmers J."/>
            <person name="Rivas-Marin E."/>
            <person name="Kohn T."/>
            <person name="Peeters S.H."/>
            <person name="Heuer A."/>
            <person name="Rast P."/>
            <person name="Oberbeckmann S."/>
            <person name="Bunk B."/>
            <person name="Jeske O."/>
            <person name="Meyerdierks A."/>
            <person name="Storesund J.E."/>
            <person name="Kallscheuer N."/>
            <person name="Luecker S."/>
            <person name="Lage O.M."/>
            <person name="Pohl T."/>
            <person name="Merkel B.J."/>
            <person name="Hornburger P."/>
            <person name="Mueller R.-W."/>
            <person name="Bruemmer F."/>
            <person name="Labrenz M."/>
            <person name="Spormann A.M."/>
            <person name="Op den Camp H."/>
            <person name="Overmann J."/>
            <person name="Amann R."/>
            <person name="Jetten M.S.M."/>
            <person name="Mascher T."/>
            <person name="Medema M.H."/>
            <person name="Devos D.P."/>
            <person name="Kaster A.-K."/>
            <person name="Ovreas L."/>
            <person name="Rohde M."/>
            <person name="Galperin M.Y."/>
            <person name="Jogler C."/>
        </authorList>
    </citation>
    <scope>NUCLEOTIDE SEQUENCE [LARGE SCALE GENOMIC DNA]</scope>
    <source>
        <strain evidence="1 2">KS4</strain>
    </source>
</reference>
<organism evidence="1 2">
    <name type="scientific">Poriferisphaera corsica</name>
    <dbReference type="NCBI Taxonomy" id="2528020"/>
    <lineage>
        <taxon>Bacteria</taxon>
        <taxon>Pseudomonadati</taxon>
        <taxon>Planctomycetota</taxon>
        <taxon>Phycisphaerae</taxon>
        <taxon>Phycisphaerales</taxon>
        <taxon>Phycisphaeraceae</taxon>
        <taxon>Poriferisphaera</taxon>
    </lineage>
</organism>
<keyword evidence="2" id="KW-1185">Reference proteome</keyword>
<protein>
    <submittedName>
        <fullName evidence="1">Uncharacterized protein</fullName>
    </submittedName>
</protein>
<dbReference type="EMBL" id="CP036425">
    <property type="protein sequence ID" value="QDU32602.1"/>
    <property type="molecule type" value="Genomic_DNA"/>
</dbReference>